<evidence type="ECO:0000256" key="8">
    <source>
        <dbReference type="HAMAP-Rule" id="MF_01937"/>
    </source>
</evidence>
<feature type="transmembrane region" description="Helical" evidence="8">
    <location>
        <begin position="55"/>
        <end position="75"/>
    </location>
</feature>
<organism evidence="10 11">
    <name type="scientific">Oceanobacillus arenosus</name>
    <dbReference type="NCBI Taxonomy" id="1229153"/>
    <lineage>
        <taxon>Bacteria</taxon>
        <taxon>Bacillati</taxon>
        <taxon>Bacillota</taxon>
        <taxon>Bacilli</taxon>
        <taxon>Bacillales</taxon>
        <taxon>Bacillaceae</taxon>
        <taxon>Oceanobacillus</taxon>
    </lineage>
</organism>
<dbReference type="Gene3D" id="1.10.357.140">
    <property type="entry name" value="UbiA prenyltransferase"/>
    <property type="match status" value="1"/>
</dbReference>
<comment type="catalytic activity">
    <reaction evidence="8">
        <text>an all-trans-polyprenyl diphosphate + 1,4-dihydroxy-2-naphthoate + H(+) = a 2-demethylmenaquinol + CO2 + diphosphate</text>
        <dbReference type="Rhea" id="RHEA:26478"/>
        <dbReference type="Rhea" id="RHEA-COMP:9563"/>
        <dbReference type="Rhea" id="RHEA-COMP:9564"/>
        <dbReference type="ChEBI" id="CHEBI:11173"/>
        <dbReference type="ChEBI" id="CHEBI:15378"/>
        <dbReference type="ChEBI" id="CHEBI:16526"/>
        <dbReference type="ChEBI" id="CHEBI:33019"/>
        <dbReference type="ChEBI" id="CHEBI:55437"/>
        <dbReference type="ChEBI" id="CHEBI:58914"/>
        <dbReference type="EC" id="2.5.1.74"/>
    </reaction>
</comment>
<dbReference type="RefSeq" id="WP_115773195.1">
    <property type="nucleotide sequence ID" value="NZ_PIOC01000016.1"/>
</dbReference>
<evidence type="ECO:0000256" key="6">
    <source>
        <dbReference type="ARBA" id="ARBA00022989"/>
    </source>
</evidence>
<dbReference type="InterPro" id="IPR000537">
    <property type="entry name" value="UbiA_prenyltransferase"/>
</dbReference>
<feature type="transmembrane region" description="Helical" evidence="8">
    <location>
        <begin position="107"/>
        <end position="125"/>
    </location>
</feature>
<comment type="subcellular location">
    <subcellularLocation>
        <location evidence="8">Cell membrane</location>
        <topology evidence="8">Multi-pass membrane protein</topology>
    </subcellularLocation>
    <subcellularLocation>
        <location evidence="1">Membrane</location>
        <topology evidence="1">Multi-pass membrane protein</topology>
    </subcellularLocation>
</comment>
<keyword evidence="2 8" id="KW-0474">Menaquinone biosynthesis</keyword>
<proteinExistence type="inferred from homology"/>
<feature type="transmembrane region" description="Helical" evidence="8">
    <location>
        <begin position="159"/>
        <end position="179"/>
    </location>
</feature>
<dbReference type="NCBIfam" id="TIGR00751">
    <property type="entry name" value="menA"/>
    <property type="match status" value="1"/>
</dbReference>
<accession>A0A3D8PUZ5</accession>
<comment type="function">
    <text evidence="8">Conversion of 1,4-dihydroxy-2-naphthoate (DHNA) to demethylmenaquinone (DMK).</text>
</comment>
<dbReference type="InterPro" id="IPR044878">
    <property type="entry name" value="UbiA_sf"/>
</dbReference>
<evidence type="ECO:0000256" key="4">
    <source>
        <dbReference type="ARBA" id="ARBA00022679"/>
    </source>
</evidence>
<dbReference type="GO" id="GO:0005886">
    <property type="term" value="C:plasma membrane"/>
    <property type="evidence" value="ECO:0007669"/>
    <property type="project" value="UniProtKB-SubCell"/>
</dbReference>
<dbReference type="EMBL" id="PIOC01000016">
    <property type="protein sequence ID" value="RDW18735.1"/>
    <property type="molecule type" value="Genomic_DNA"/>
</dbReference>
<keyword evidence="3 8" id="KW-1003">Cell membrane</keyword>
<comment type="pathway">
    <text evidence="8">Quinol/quinone metabolism; menaquinone biosynthesis; menaquinol from 1,4-dihydroxy-2-naphthoate: step 1/2.</text>
</comment>
<keyword evidence="11" id="KW-1185">Reference proteome</keyword>
<keyword evidence="4 8" id="KW-0808">Transferase</keyword>
<dbReference type="OrthoDB" id="9767568at2"/>
<dbReference type="InterPro" id="IPR026046">
    <property type="entry name" value="UBIAD1"/>
</dbReference>
<dbReference type="CDD" id="cd13962">
    <property type="entry name" value="PT_UbiA_UBIAD1"/>
    <property type="match status" value="1"/>
</dbReference>
<comment type="caution">
    <text evidence="10">The sequence shown here is derived from an EMBL/GenBank/DDBJ whole genome shotgun (WGS) entry which is preliminary data.</text>
</comment>
<keyword evidence="6 8" id="KW-1133">Transmembrane helix</keyword>
<comment type="similarity">
    <text evidence="8">Belongs to the MenA family. Type 1 subfamily.</text>
</comment>
<sequence>MQSTNNLNVNVKEALNEKEGFHVWWRLMRPHTLTASFIPVSVGTMIAYIDGSINWLLFVAMLIACLLIQSATNMFNEYFDHKRGLDTEESVGIGGTIVRDGIAPKKIRNIAFIFYGISILIGVYICAASSWWIAVIGLICMAFGYLYTGGPLPISYTPLGELFSGVLMGSVIIGITYFIQTGTVTATMIWISLPITIFIGSINLSNNIRDRDGDEIGGRKTIPVLIGREKAITFLAILFIIAYVLTAIYMIIGILPIWSIITFLSAIKARSVIQNFRGKTAPLEMMPAMKATGITNTIYGFLLAISLLISKLV</sequence>
<name>A0A3D8PUZ5_9BACI</name>
<evidence type="ECO:0000256" key="5">
    <source>
        <dbReference type="ARBA" id="ARBA00022692"/>
    </source>
</evidence>
<evidence type="ECO:0000256" key="2">
    <source>
        <dbReference type="ARBA" id="ARBA00022428"/>
    </source>
</evidence>
<evidence type="ECO:0000256" key="3">
    <source>
        <dbReference type="ARBA" id="ARBA00022475"/>
    </source>
</evidence>
<reference evidence="11" key="1">
    <citation type="submission" date="2017-11" db="EMBL/GenBank/DDBJ databases">
        <authorList>
            <person name="Zhu W."/>
        </authorList>
    </citation>
    <scope>NUCLEOTIDE SEQUENCE [LARGE SCALE GENOMIC DNA]</scope>
    <source>
        <strain evidence="11">CAU 1183</strain>
    </source>
</reference>
<dbReference type="Pfam" id="PF01040">
    <property type="entry name" value="UbiA"/>
    <property type="match status" value="1"/>
</dbReference>
<evidence type="ECO:0000313" key="10">
    <source>
        <dbReference type="EMBL" id="RDW18735.1"/>
    </source>
</evidence>
<dbReference type="FunFam" id="1.10.357.140:FF:000007">
    <property type="entry name" value="1,4-dihydroxy-2-naphthoate octaprenyltransferase"/>
    <property type="match status" value="1"/>
</dbReference>
<evidence type="ECO:0000313" key="11">
    <source>
        <dbReference type="Proteomes" id="UP000257143"/>
    </source>
</evidence>
<evidence type="ECO:0000256" key="1">
    <source>
        <dbReference type="ARBA" id="ARBA00004141"/>
    </source>
</evidence>
<dbReference type="PANTHER" id="PTHR13929">
    <property type="entry name" value="1,4-DIHYDROXY-2-NAPHTHOATE OCTAPRENYLTRANSFERASE"/>
    <property type="match status" value="1"/>
</dbReference>
<feature type="transmembrane region" description="Helical" evidence="8">
    <location>
        <begin position="288"/>
        <end position="309"/>
    </location>
</feature>
<dbReference type="PANTHER" id="PTHR13929:SF0">
    <property type="entry name" value="UBIA PRENYLTRANSFERASE DOMAIN-CONTAINING PROTEIN 1"/>
    <property type="match status" value="1"/>
</dbReference>
<gene>
    <name evidence="8" type="primary">menA</name>
    <name evidence="10" type="ORF">CWR48_10470</name>
</gene>
<dbReference type="NCBIfam" id="NF004749">
    <property type="entry name" value="PRK06080.1-1"/>
    <property type="match status" value="1"/>
</dbReference>
<keyword evidence="7 8" id="KW-0472">Membrane</keyword>
<evidence type="ECO:0000256" key="9">
    <source>
        <dbReference type="NCBIfam" id="TIGR00751"/>
    </source>
</evidence>
<dbReference type="UniPathway" id="UPA00079">
    <property type="reaction ID" value="UER00168"/>
</dbReference>
<protein>
    <recommendedName>
        <fullName evidence="8 9">1,4-dihydroxy-2-naphthoate octaprenyltransferase</fullName>
        <shortName evidence="8">DHNA-octaprenyltransferase</shortName>
        <ecNumber evidence="8 9">2.5.1.74</ecNumber>
    </recommendedName>
</protein>
<evidence type="ECO:0000256" key="7">
    <source>
        <dbReference type="ARBA" id="ARBA00023136"/>
    </source>
</evidence>
<dbReference type="InterPro" id="IPR004657">
    <property type="entry name" value="MenA"/>
</dbReference>
<dbReference type="Proteomes" id="UP000257143">
    <property type="component" value="Unassembled WGS sequence"/>
</dbReference>
<dbReference type="AlphaFoldDB" id="A0A3D8PUZ5"/>
<keyword evidence="5 8" id="KW-0812">Transmembrane</keyword>
<dbReference type="GO" id="GO:0046428">
    <property type="term" value="F:1,4-dihydroxy-2-naphthoate polyprenyltransferase activity"/>
    <property type="evidence" value="ECO:0007669"/>
    <property type="project" value="UniProtKB-UniRule"/>
</dbReference>
<dbReference type="GO" id="GO:0009234">
    <property type="term" value="P:menaquinone biosynthetic process"/>
    <property type="evidence" value="ECO:0007669"/>
    <property type="project" value="UniProtKB-UniRule"/>
</dbReference>
<feature type="transmembrane region" description="Helical" evidence="8">
    <location>
        <begin position="185"/>
        <end position="204"/>
    </location>
</feature>
<dbReference type="Gene3D" id="1.20.120.1780">
    <property type="entry name" value="UbiA prenyltransferase"/>
    <property type="match status" value="1"/>
</dbReference>
<dbReference type="PIRSF" id="PIRSF005355">
    <property type="entry name" value="UBIAD1"/>
    <property type="match status" value="1"/>
</dbReference>
<dbReference type="EC" id="2.5.1.74" evidence="8 9"/>
<dbReference type="HAMAP" id="MF_01937">
    <property type="entry name" value="MenA_1"/>
    <property type="match status" value="1"/>
</dbReference>
<feature type="transmembrane region" description="Helical" evidence="8">
    <location>
        <begin position="131"/>
        <end position="147"/>
    </location>
</feature>
<dbReference type="GO" id="GO:0042371">
    <property type="term" value="P:vitamin K biosynthetic process"/>
    <property type="evidence" value="ECO:0007669"/>
    <property type="project" value="TreeGrafter"/>
</dbReference>